<dbReference type="Proteomes" id="UP000694044">
    <property type="component" value="Unassembled WGS sequence"/>
</dbReference>
<reference evidence="2" key="1">
    <citation type="submission" date="2021-02" db="EMBL/GenBank/DDBJ databases">
        <authorList>
            <person name="Palmer J.M."/>
        </authorList>
    </citation>
    <scope>NUCLEOTIDE SEQUENCE</scope>
    <source>
        <strain evidence="2">SCRP734</strain>
    </source>
</reference>
<protein>
    <submittedName>
        <fullName evidence="2">Uncharacterized protein</fullName>
    </submittedName>
</protein>
<dbReference type="PANTHER" id="PTHR37558:SF1">
    <property type="entry name" value="HTH CENPB-TYPE DOMAIN-CONTAINING PROTEIN"/>
    <property type="match status" value="1"/>
</dbReference>
<name>A0A8T1W5Z3_9STRA</name>
<gene>
    <name evidence="2" type="ORF">PHYPSEUDO_010510</name>
</gene>
<dbReference type="OrthoDB" id="127299at2759"/>
<evidence type="ECO:0000313" key="3">
    <source>
        <dbReference type="Proteomes" id="UP000694044"/>
    </source>
</evidence>
<feature type="compositionally biased region" description="Polar residues" evidence="1">
    <location>
        <begin position="174"/>
        <end position="186"/>
    </location>
</feature>
<accession>A0A8T1W5Z3</accession>
<evidence type="ECO:0000313" key="2">
    <source>
        <dbReference type="EMBL" id="KAG7389382.1"/>
    </source>
</evidence>
<sequence>MVSRRDDPPAKVSAEGKKRKKKFFFTTAADLALLKETLNLRPFAAVHGTKGKIYTAIAEKLGKKFDTKLSERTVKESISHLVNEFKSTDHAYRKKSGPAEDYDEHKQLFTDISMQMDGIKENKVVKKAAEKGKAARLHSQGEVLLEKATKRRCQRRSLEANDSAKPGAGADQPDTPSAGQTADQETVSDTAVVAIIASCITTATSGSGGGSTRGSSAKSANAELAVYLGFHMEIREQENVRQELVIEIKKRSSTKKNAVGLKIWHSGRHTRKQKRSNGLKSWLCGAMKLQFAA</sequence>
<proteinExistence type="predicted"/>
<comment type="caution">
    <text evidence="2">The sequence shown here is derived from an EMBL/GenBank/DDBJ whole genome shotgun (WGS) entry which is preliminary data.</text>
</comment>
<organism evidence="2 3">
    <name type="scientific">Phytophthora pseudosyringae</name>
    <dbReference type="NCBI Taxonomy" id="221518"/>
    <lineage>
        <taxon>Eukaryota</taxon>
        <taxon>Sar</taxon>
        <taxon>Stramenopiles</taxon>
        <taxon>Oomycota</taxon>
        <taxon>Peronosporomycetes</taxon>
        <taxon>Peronosporales</taxon>
        <taxon>Peronosporaceae</taxon>
        <taxon>Phytophthora</taxon>
    </lineage>
</organism>
<dbReference type="PANTHER" id="PTHR37558">
    <property type="entry name" value="HTH CENPB-TYPE DOMAIN-CONTAINING PROTEIN"/>
    <property type="match status" value="1"/>
</dbReference>
<evidence type="ECO:0000256" key="1">
    <source>
        <dbReference type="SAM" id="MobiDB-lite"/>
    </source>
</evidence>
<dbReference type="AlphaFoldDB" id="A0A8T1W5Z3"/>
<dbReference type="EMBL" id="JAGDFM010000045">
    <property type="protein sequence ID" value="KAG7389382.1"/>
    <property type="molecule type" value="Genomic_DNA"/>
</dbReference>
<keyword evidence="3" id="KW-1185">Reference proteome</keyword>
<feature type="region of interest" description="Disordered" evidence="1">
    <location>
        <begin position="146"/>
        <end position="186"/>
    </location>
</feature>